<name>A0ACB9KDK6_9ASTR</name>
<comment type="caution">
    <text evidence="1">The sequence shown here is derived from an EMBL/GenBank/DDBJ whole genome shotgun (WGS) entry which is preliminary data.</text>
</comment>
<evidence type="ECO:0000313" key="2">
    <source>
        <dbReference type="Proteomes" id="UP001056120"/>
    </source>
</evidence>
<protein>
    <submittedName>
        <fullName evidence="1">Uncharacterized protein</fullName>
    </submittedName>
</protein>
<accession>A0ACB9KDK6</accession>
<proteinExistence type="predicted"/>
<organism evidence="1 2">
    <name type="scientific">Smallanthus sonchifolius</name>
    <dbReference type="NCBI Taxonomy" id="185202"/>
    <lineage>
        <taxon>Eukaryota</taxon>
        <taxon>Viridiplantae</taxon>
        <taxon>Streptophyta</taxon>
        <taxon>Embryophyta</taxon>
        <taxon>Tracheophyta</taxon>
        <taxon>Spermatophyta</taxon>
        <taxon>Magnoliopsida</taxon>
        <taxon>eudicotyledons</taxon>
        <taxon>Gunneridae</taxon>
        <taxon>Pentapetalae</taxon>
        <taxon>asterids</taxon>
        <taxon>campanulids</taxon>
        <taxon>Asterales</taxon>
        <taxon>Asteraceae</taxon>
        <taxon>Asteroideae</taxon>
        <taxon>Heliantheae alliance</taxon>
        <taxon>Millerieae</taxon>
        <taxon>Smallanthus</taxon>
    </lineage>
</organism>
<reference evidence="2" key="1">
    <citation type="journal article" date="2022" name="Mol. Ecol. Resour.">
        <title>The genomes of chicory, endive, great burdock and yacon provide insights into Asteraceae palaeo-polyploidization history and plant inulin production.</title>
        <authorList>
            <person name="Fan W."/>
            <person name="Wang S."/>
            <person name="Wang H."/>
            <person name="Wang A."/>
            <person name="Jiang F."/>
            <person name="Liu H."/>
            <person name="Zhao H."/>
            <person name="Xu D."/>
            <person name="Zhang Y."/>
        </authorList>
    </citation>
    <scope>NUCLEOTIDE SEQUENCE [LARGE SCALE GENOMIC DNA]</scope>
    <source>
        <strain evidence="2">cv. Yunnan</strain>
    </source>
</reference>
<keyword evidence="2" id="KW-1185">Reference proteome</keyword>
<sequence length="510" mass="58108">MHMDSILIDEKMADGIEITAKKLAPAGDLNEEGEPEVTYDQSEKTKKSTSTDPGKEGNINPLHIENSIFEMQVGGLREWEKLCLTPVRIIWHDPWSLATPDDLDNNRWEEIKASAKRSRETELREGMGVLSSLKIRKSMGKDSTFQSNFFKDHNAMVECLAKWLDSHSKNDIEQGRESAETNHKRSDWADIDREACQEEESNHRKKNKKRKIKGYNLSKVLANKKKNMGRVDFSQELPETRNISPLGFTDFTVGKYTGKAAYELQPKVTSKLARMDSLKKAIAIKEARLEEIALNINATDANCALRNSILKMKGSKLAKNIVKPKVHGVHNDIVGQHRDNVHQDGNGRVSNIGKNTSIEEKVDGDKNTARGDHTNTRTKQRVNIVETSNSFQLLDEEGNMINEDSMGDNNNLSKVNQYNEGNGNWQRKQERVLNTRFRNSLIQDQRFEAKRYVIDKLVPLDSSLSEWSPNLLEYFRQLCSIYEFGDGYLAAARDRTQDMDCEENANEDLM</sequence>
<reference evidence="1 2" key="2">
    <citation type="journal article" date="2022" name="Mol. Ecol. Resour.">
        <title>The genomes of chicory, endive, great burdock and yacon provide insights into Asteraceae paleo-polyploidization history and plant inulin production.</title>
        <authorList>
            <person name="Fan W."/>
            <person name="Wang S."/>
            <person name="Wang H."/>
            <person name="Wang A."/>
            <person name="Jiang F."/>
            <person name="Liu H."/>
            <person name="Zhao H."/>
            <person name="Xu D."/>
            <person name="Zhang Y."/>
        </authorList>
    </citation>
    <scope>NUCLEOTIDE SEQUENCE [LARGE SCALE GENOMIC DNA]</scope>
    <source>
        <strain evidence="2">cv. Yunnan</strain>
        <tissue evidence="1">Leaves</tissue>
    </source>
</reference>
<dbReference type="EMBL" id="CM042018">
    <property type="protein sequence ID" value="KAI3830320.1"/>
    <property type="molecule type" value="Genomic_DNA"/>
</dbReference>
<evidence type="ECO:0000313" key="1">
    <source>
        <dbReference type="EMBL" id="KAI3830320.1"/>
    </source>
</evidence>
<gene>
    <name evidence="1" type="ORF">L1987_04458</name>
</gene>
<dbReference type="Proteomes" id="UP001056120">
    <property type="component" value="Linkage Group LG01"/>
</dbReference>